<dbReference type="Pfam" id="PF00753">
    <property type="entry name" value="Lactamase_B"/>
    <property type="match status" value="1"/>
</dbReference>
<dbReference type="InterPro" id="IPR050662">
    <property type="entry name" value="Sec-metab_biosynth-thioest"/>
</dbReference>
<evidence type="ECO:0000313" key="2">
    <source>
        <dbReference type="EMBL" id="GAA4727785.1"/>
    </source>
</evidence>
<keyword evidence="3" id="KW-1185">Reference proteome</keyword>
<organism evidence="2 3">
    <name type="scientific">Nocardioides endophyticus</name>
    <dbReference type="NCBI Taxonomy" id="1353775"/>
    <lineage>
        <taxon>Bacteria</taxon>
        <taxon>Bacillati</taxon>
        <taxon>Actinomycetota</taxon>
        <taxon>Actinomycetes</taxon>
        <taxon>Propionibacteriales</taxon>
        <taxon>Nocardioidaceae</taxon>
        <taxon>Nocardioides</taxon>
    </lineage>
</organism>
<evidence type="ECO:0000313" key="3">
    <source>
        <dbReference type="Proteomes" id="UP001499882"/>
    </source>
</evidence>
<name>A0ABP8YGI4_9ACTN</name>
<dbReference type="Gene3D" id="3.60.15.10">
    <property type="entry name" value="Ribonuclease Z/Hydroxyacylglutathione hydrolase-like"/>
    <property type="match status" value="1"/>
</dbReference>
<dbReference type="InterPro" id="IPR036866">
    <property type="entry name" value="RibonucZ/Hydroxyglut_hydro"/>
</dbReference>
<feature type="domain" description="Metallo-beta-lactamase" evidence="1">
    <location>
        <begin position="37"/>
        <end position="250"/>
    </location>
</feature>
<dbReference type="RefSeq" id="WP_345525348.1">
    <property type="nucleotide sequence ID" value="NZ_BAABKN010000005.1"/>
</dbReference>
<reference evidence="3" key="1">
    <citation type="journal article" date="2019" name="Int. J. Syst. Evol. Microbiol.">
        <title>The Global Catalogue of Microorganisms (GCM) 10K type strain sequencing project: providing services to taxonomists for standard genome sequencing and annotation.</title>
        <authorList>
            <consortium name="The Broad Institute Genomics Platform"/>
            <consortium name="The Broad Institute Genome Sequencing Center for Infectious Disease"/>
            <person name="Wu L."/>
            <person name="Ma J."/>
        </authorList>
    </citation>
    <scope>NUCLEOTIDE SEQUENCE [LARGE SCALE GENOMIC DNA]</scope>
    <source>
        <strain evidence="3">JCM 18532</strain>
    </source>
</reference>
<dbReference type="Gene3D" id="1.10.10.10">
    <property type="entry name" value="Winged helix-like DNA-binding domain superfamily/Winged helix DNA-binding domain"/>
    <property type="match status" value="1"/>
</dbReference>
<dbReference type="PANTHER" id="PTHR23131">
    <property type="entry name" value="ENDORIBONUCLEASE LACTB2"/>
    <property type="match status" value="1"/>
</dbReference>
<dbReference type="SMART" id="SM00849">
    <property type="entry name" value="Lactamase_B"/>
    <property type="match status" value="1"/>
</dbReference>
<sequence>MSSDSTVSVARWSDPASELVAPGVHRMPLPLPDELAAVNVYALERADGLTLVDAGQALRRCRSQLEESLAAIGYGLRDVREFLVTHAHRDHYTLATQVREEFGTTVSLGIREAASVTALSDPGWKAFRSQLAELRRNGADELADRVAQEASGQGMELELWAAPDRWILDDEEISVGTRRLRAIHTPGHTQGHVVFHDADQALLFAGDHVLPHITPSIGLEPIPGRSPLADFLASLRRVRMLPDTLLLPAHGPVSPSSHARVDELLLFHDDRLGAIVQRVDEGRSTGLDVARSLGWTRREISYDTMPAFHQMLAIVETAAHLRVLVEQSRIVEATVDGVHRYSALEVRHG</sequence>
<dbReference type="Proteomes" id="UP001499882">
    <property type="component" value="Unassembled WGS sequence"/>
</dbReference>
<dbReference type="InterPro" id="IPR001279">
    <property type="entry name" value="Metallo-B-lactamas"/>
</dbReference>
<evidence type="ECO:0000259" key="1">
    <source>
        <dbReference type="SMART" id="SM00849"/>
    </source>
</evidence>
<protein>
    <submittedName>
        <fullName evidence="2">MBL fold metallo-hydrolase</fullName>
    </submittedName>
</protein>
<gene>
    <name evidence="2" type="ORF">GCM10023350_08520</name>
</gene>
<proteinExistence type="predicted"/>
<dbReference type="EMBL" id="BAABKN010000005">
    <property type="protein sequence ID" value="GAA4727785.1"/>
    <property type="molecule type" value="Genomic_DNA"/>
</dbReference>
<accession>A0ABP8YGI4</accession>
<dbReference type="PANTHER" id="PTHR23131:SF4">
    <property type="entry name" value="METALLO-BETA-LACTAMASE SUPERFAMILY POTEIN"/>
    <property type="match status" value="1"/>
</dbReference>
<comment type="caution">
    <text evidence="2">The sequence shown here is derived from an EMBL/GenBank/DDBJ whole genome shotgun (WGS) entry which is preliminary data.</text>
</comment>
<dbReference type="InterPro" id="IPR036388">
    <property type="entry name" value="WH-like_DNA-bd_sf"/>
</dbReference>
<dbReference type="SUPFAM" id="SSF56281">
    <property type="entry name" value="Metallo-hydrolase/oxidoreductase"/>
    <property type="match status" value="1"/>
</dbReference>